<gene>
    <name evidence="2" type="ORF">QQZ08_000181</name>
</gene>
<evidence type="ECO:0000313" key="3">
    <source>
        <dbReference type="Proteomes" id="UP001498421"/>
    </source>
</evidence>
<dbReference type="Proteomes" id="UP001498421">
    <property type="component" value="Unassembled WGS sequence"/>
</dbReference>
<sequence length="244" mass="27618">MPDSQQESQAQLGEASTELEKCDRATMQRKMIDDLYGAGPENRMKTLEDVSLSLLEPDKFQPVRELLKTTTKEVLQIALLGGLVDPCDVTVGRHGTITLTKDGLEKAEKFAESKDQPRPFLDGHIFPLPVDTSLVRKHLEQSGFFKRGHVSLDLLKMVLRTREHIPREMFQEYVDRISLEVDTPMLKLYEILHQIEQTPAGTVNFACVAKANAVLQELYARYEDRTLGEVFLLTVYLLTNSTPS</sequence>
<feature type="compositionally biased region" description="Polar residues" evidence="1">
    <location>
        <begin position="1"/>
        <end position="11"/>
    </location>
</feature>
<feature type="region of interest" description="Disordered" evidence="1">
    <location>
        <begin position="1"/>
        <end position="23"/>
    </location>
</feature>
<protein>
    <submittedName>
        <fullName evidence="2">Uncharacterized protein</fullName>
    </submittedName>
</protein>
<proteinExistence type="predicted"/>
<accession>A0ABR1IHX1</accession>
<keyword evidence="3" id="KW-1185">Reference proteome</keyword>
<dbReference type="EMBL" id="JAZAVK010000001">
    <property type="protein sequence ID" value="KAK7433245.1"/>
    <property type="molecule type" value="Genomic_DNA"/>
</dbReference>
<evidence type="ECO:0000313" key="2">
    <source>
        <dbReference type="EMBL" id="KAK7433245.1"/>
    </source>
</evidence>
<name>A0ABR1IHX1_9HYPO</name>
<organism evidence="2 3">
    <name type="scientific">Neonectria magnoliae</name>
    <dbReference type="NCBI Taxonomy" id="2732573"/>
    <lineage>
        <taxon>Eukaryota</taxon>
        <taxon>Fungi</taxon>
        <taxon>Dikarya</taxon>
        <taxon>Ascomycota</taxon>
        <taxon>Pezizomycotina</taxon>
        <taxon>Sordariomycetes</taxon>
        <taxon>Hypocreomycetidae</taxon>
        <taxon>Hypocreales</taxon>
        <taxon>Nectriaceae</taxon>
        <taxon>Neonectria</taxon>
    </lineage>
</organism>
<comment type="caution">
    <text evidence="2">The sequence shown here is derived from an EMBL/GenBank/DDBJ whole genome shotgun (WGS) entry which is preliminary data.</text>
</comment>
<reference evidence="2 3" key="1">
    <citation type="journal article" date="2025" name="Microbiol. Resour. Announc.">
        <title>Draft genome sequences for Neonectria magnoliae and Neonectria punicea, canker pathogens of Liriodendron tulipifera and Acer saccharum in West Virginia.</title>
        <authorList>
            <person name="Petronek H.M."/>
            <person name="Kasson M.T."/>
            <person name="Metheny A.M."/>
            <person name="Stauder C.M."/>
            <person name="Lovett B."/>
            <person name="Lynch S.C."/>
            <person name="Garnas J.R."/>
            <person name="Kasson L.R."/>
            <person name="Stajich J.E."/>
        </authorList>
    </citation>
    <scope>NUCLEOTIDE SEQUENCE [LARGE SCALE GENOMIC DNA]</scope>
    <source>
        <strain evidence="2 3">NRRL 64651</strain>
    </source>
</reference>
<evidence type="ECO:0000256" key="1">
    <source>
        <dbReference type="SAM" id="MobiDB-lite"/>
    </source>
</evidence>